<keyword evidence="2" id="KW-0805">Transcription regulation</keyword>
<dbReference type="PANTHER" id="PTHR30293">
    <property type="entry name" value="TRANSCRIPTIONAL REGULATORY PROTEIN NAC-RELATED"/>
    <property type="match status" value="1"/>
</dbReference>
<comment type="caution">
    <text evidence="7">The sequence shown here is derived from an EMBL/GenBank/DDBJ whole genome shotgun (WGS) entry which is preliminary data.</text>
</comment>
<organism evidence="7 8">
    <name type="scientific">Herbaspirillum rhizosphaerae</name>
    <dbReference type="NCBI Taxonomy" id="346179"/>
    <lineage>
        <taxon>Bacteria</taxon>
        <taxon>Pseudomonadati</taxon>
        <taxon>Pseudomonadota</taxon>
        <taxon>Betaproteobacteria</taxon>
        <taxon>Burkholderiales</taxon>
        <taxon>Oxalobacteraceae</taxon>
        <taxon>Herbaspirillum</taxon>
    </lineage>
</organism>
<dbReference type="InterPro" id="IPR005119">
    <property type="entry name" value="LysR_subst-bd"/>
</dbReference>
<evidence type="ECO:0000313" key="8">
    <source>
        <dbReference type="Proteomes" id="UP001629214"/>
    </source>
</evidence>
<evidence type="ECO:0000256" key="3">
    <source>
        <dbReference type="ARBA" id="ARBA00023125"/>
    </source>
</evidence>
<dbReference type="Proteomes" id="UP001629214">
    <property type="component" value="Unassembled WGS sequence"/>
</dbReference>
<dbReference type="CDD" id="cd08429">
    <property type="entry name" value="PBP2_NhaR"/>
    <property type="match status" value="1"/>
</dbReference>
<dbReference type="Gene3D" id="1.10.10.10">
    <property type="entry name" value="Winged helix-like DNA-binding domain superfamily/Winged helix DNA-binding domain"/>
    <property type="match status" value="1"/>
</dbReference>
<dbReference type="RefSeq" id="WP_408169757.1">
    <property type="nucleotide sequence ID" value="NZ_JAQQFR010000015.1"/>
</dbReference>
<comment type="similarity">
    <text evidence="1">Belongs to the LysR transcriptional regulatory family.</text>
</comment>
<dbReference type="PROSITE" id="PS50931">
    <property type="entry name" value="HTH_LYSR"/>
    <property type="match status" value="1"/>
</dbReference>
<keyword evidence="4" id="KW-0010">Activator</keyword>
<reference evidence="7 8" key="1">
    <citation type="journal article" date="2024" name="Chem. Sci.">
        <title>Discovery of megapolipeptins by genome mining of a Burkholderiales bacteria collection.</title>
        <authorList>
            <person name="Paulo B.S."/>
            <person name="Recchia M.J.J."/>
            <person name="Lee S."/>
            <person name="Fergusson C.H."/>
            <person name="Romanowski S.B."/>
            <person name="Hernandez A."/>
            <person name="Krull N."/>
            <person name="Liu D.Y."/>
            <person name="Cavanagh H."/>
            <person name="Bos A."/>
            <person name="Gray C.A."/>
            <person name="Murphy B.T."/>
            <person name="Linington R.G."/>
            <person name="Eustaquio A.S."/>
        </authorList>
    </citation>
    <scope>NUCLEOTIDE SEQUENCE [LARGE SCALE GENOMIC DNA]</scope>
    <source>
        <strain evidence="7 8">RL21-008-BIB-B</strain>
    </source>
</reference>
<evidence type="ECO:0000256" key="1">
    <source>
        <dbReference type="ARBA" id="ARBA00009437"/>
    </source>
</evidence>
<evidence type="ECO:0000256" key="2">
    <source>
        <dbReference type="ARBA" id="ARBA00023015"/>
    </source>
</evidence>
<dbReference type="PANTHER" id="PTHR30293:SF2">
    <property type="entry name" value="TRANSCRIPTIONAL ACTIVATOR PROTEIN NHAR"/>
    <property type="match status" value="1"/>
</dbReference>
<sequence>MAALNYKHLHYFWVVAKTGGIARAGERLHLTAQTISGQITLFEDSLGYKLFNRIGRKLELNDVGRTVFAYADQIFTLGEELEEVMRFRPGGSPLQFRVGVADAVPKTIAYLLLETALKLDDPVRIVCREGKLNSLLGDLAIHRLDIVIADSPMPANIDVRGYSHLLGECNTSFFATPALAKHYKKNFPQSLDDAPFLMPGEDAAVRPKLLRWFEKEKIRPRIAGEFDDGALLNAFGEAGTGIFAAPSAVTMQLKQQLGVVQIGQTEQITEQFYAISVERRLTHPAVLAIQSAARESLIIPKGK</sequence>
<accession>A0ABW8ZC63</accession>
<keyword evidence="5" id="KW-0804">Transcription</keyword>
<dbReference type="NCBIfam" id="NF008284">
    <property type="entry name" value="PRK11062.1"/>
    <property type="match status" value="1"/>
</dbReference>
<proteinExistence type="inferred from homology"/>
<dbReference type="EMBL" id="JAQQFR010000015">
    <property type="protein sequence ID" value="MFL9880747.1"/>
    <property type="molecule type" value="Genomic_DNA"/>
</dbReference>
<dbReference type="Gene3D" id="3.40.190.290">
    <property type="match status" value="1"/>
</dbReference>
<dbReference type="SUPFAM" id="SSF53850">
    <property type="entry name" value="Periplasmic binding protein-like II"/>
    <property type="match status" value="1"/>
</dbReference>
<keyword evidence="3" id="KW-0238">DNA-binding</keyword>
<evidence type="ECO:0000256" key="5">
    <source>
        <dbReference type="ARBA" id="ARBA00023163"/>
    </source>
</evidence>
<dbReference type="Pfam" id="PF00126">
    <property type="entry name" value="HTH_1"/>
    <property type="match status" value="1"/>
</dbReference>
<protein>
    <submittedName>
        <fullName evidence="7">Transcriptional activator NhaR</fullName>
    </submittedName>
</protein>
<evidence type="ECO:0000259" key="6">
    <source>
        <dbReference type="PROSITE" id="PS50931"/>
    </source>
</evidence>
<dbReference type="InterPro" id="IPR036390">
    <property type="entry name" value="WH_DNA-bd_sf"/>
</dbReference>
<dbReference type="InterPro" id="IPR036388">
    <property type="entry name" value="WH-like_DNA-bd_sf"/>
</dbReference>
<dbReference type="SUPFAM" id="SSF46785">
    <property type="entry name" value="Winged helix' DNA-binding domain"/>
    <property type="match status" value="1"/>
</dbReference>
<dbReference type="Pfam" id="PF03466">
    <property type="entry name" value="LysR_substrate"/>
    <property type="match status" value="1"/>
</dbReference>
<gene>
    <name evidence="7" type="primary">nhaR</name>
    <name evidence="7" type="ORF">PQR63_20285</name>
</gene>
<evidence type="ECO:0000256" key="4">
    <source>
        <dbReference type="ARBA" id="ARBA00023159"/>
    </source>
</evidence>
<name>A0ABW8ZC63_9BURK</name>
<evidence type="ECO:0000313" key="7">
    <source>
        <dbReference type="EMBL" id="MFL9880747.1"/>
    </source>
</evidence>
<keyword evidence="8" id="KW-1185">Reference proteome</keyword>
<dbReference type="InterPro" id="IPR000847">
    <property type="entry name" value="LysR_HTH_N"/>
</dbReference>
<feature type="domain" description="HTH lysR-type" evidence="6">
    <location>
        <begin position="4"/>
        <end position="61"/>
    </location>
</feature>